<sequence length="14" mass="1788">MDDDLYRMSSRWRG</sequence>
<dbReference type="EMBL" id="GBRH01184003">
    <property type="protein sequence ID" value="JAE13893.1"/>
    <property type="molecule type" value="Transcribed_RNA"/>
</dbReference>
<reference evidence="1" key="1">
    <citation type="submission" date="2014-09" db="EMBL/GenBank/DDBJ databases">
        <authorList>
            <person name="Magalhaes I.L.F."/>
            <person name="Oliveira U."/>
            <person name="Santos F.R."/>
            <person name="Vidigal T.H.D.A."/>
            <person name="Brescovit A.D."/>
            <person name="Santos A.J."/>
        </authorList>
    </citation>
    <scope>NUCLEOTIDE SEQUENCE</scope>
    <source>
        <tissue evidence="1">Shoot tissue taken approximately 20 cm above the soil surface</tissue>
    </source>
</reference>
<evidence type="ECO:0000313" key="1">
    <source>
        <dbReference type="EMBL" id="JAE13893.1"/>
    </source>
</evidence>
<protein>
    <submittedName>
        <fullName evidence="1">Uncharacterized protein</fullName>
    </submittedName>
</protein>
<proteinExistence type="predicted"/>
<name>A0A0A9FZU7_ARUDO</name>
<reference evidence="1" key="2">
    <citation type="journal article" date="2015" name="Data Brief">
        <title>Shoot transcriptome of the giant reed, Arundo donax.</title>
        <authorList>
            <person name="Barrero R.A."/>
            <person name="Guerrero F.D."/>
            <person name="Moolhuijzen P."/>
            <person name="Goolsby J.A."/>
            <person name="Tidwell J."/>
            <person name="Bellgard S.E."/>
            <person name="Bellgard M.I."/>
        </authorList>
    </citation>
    <scope>NUCLEOTIDE SEQUENCE</scope>
    <source>
        <tissue evidence="1">Shoot tissue taken approximately 20 cm above the soil surface</tissue>
    </source>
</reference>
<accession>A0A0A9FZU7</accession>
<organism evidence="1">
    <name type="scientific">Arundo donax</name>
    <name type="common">Giant reed</name>
    <name type="synonym">Donax arundinaceus</name>
    <dbReference type="NCBI Taxonomy" id="35708"/>
    <lineage>
        <taxon>Eukaryota</taxon>
        <taxon>Viridiplantae</taxon>
        <taxon>Streptophyta</taxon>
        <taxon>Embryophyta</taxon>
        <taxon>Tracheophyta</taxon>
        <taxon>Spermatophyta</taxon>
        <taxon>Magnoliopsida</taxon>
        <taxon>Liliopsida</taxon>
        <taxon>Poales</taxon>
        <taxon>Poaceae</taxon>
        <taxon>PACMAD clade</taxon>
        <taxon>Arundinoideae</taxon>
        <taxon>Arundineae</taxon>
        <taxon>Arundo</taxon>
    </lineage>
</organism>